<dbReference type="InterPro" id="IPR050131">
    <property type="entry name" value="Peptidase_S8_subtilisin-like"/>
</dbReference>
<evidence type="ECO:0000256" key="5">
    <source>
        <dbReference type="PROSITE-ProRule" id="PRU01240"/>
    </source>
</evidence>
<sequence>MSTPIPRPAQHIIKLKDDTDMQKHIQTFNGRYNRGNQLVYKVTHRWNPEFVNAYVGEFSAEVLQALKDHPEVDYISENSEIGDFDVIDQKDNNGNNNAGWGLSRINQAKPLDDTDSDDINFPYKYDGSLEAGVGVDIYILDKTNDDKDDDEGGHGTHVAGIAAGSRWGVAKAANLIAVKVSGLKHGILTRVCDQRPASNPK</sequence>
<proteinExistence type="inferred from homology"/>
<evidence type="ECO:0008006" key="10">
    <source>
        <dbReference type="Google" id="ProtNLM"/>
    </source>
</evidence>
<dbReference type="InterPro" id="IPR037045">
    <property type="entry name" value="S8pro/Inhibitor_I9_sf"/>
</dbReference>
<feature type="domain" description="Inhibitor I9" evidence="7">
    <location>
        <begin position="11"/>
        <end position="80"/>
    </location>
</feature>
<dbReference type="Gene3D" id="3.30.70.80">
    <property type="entry name" value="Peptidase S8 propeptide/proteinase inhibitor I9"/>
    <property type="match status" value="1"/>
</dbReference>
<dbReference type="InParanoid" id="A0A409XIF3"/>
<keyword evidence="3" id="KW-0378">Hydrolase</keyword>
<feature type="domain" description="Peptidase S8/S53" evidence="6">
    <location>
        <begin position="141"/>
        <end position="183"/>
    </location>
</feature>
<reference evidence="8 9" key="1">
    <citation type="journal article" date="2018" name="Evol. Lett.">
        <title>Horizontal gene cluster transfer increased hallucinogenic mushroom diversity.</title>
        <authorList>
            <person name="Reynolds H.T."/>
            <person name="Vijayakumar V."/>
            <person name="Gluck-Thaler E."/>
            <person name="Korotkin H.B."/>
            <person name="Matheny P.B."/>
            <person name="Slot J.C."/>
        </authorList>
    </citation>
    <scope>NUCLEOTIDE SEQUENCE [LARGE SCALE GENOMIC DNA]</scope>
    <source>
        <strain evidence="8 9">2631</strain>
    </source>
</reference>
<evidence type="ECO:0000259" key="6">
    <source>
        <dbReference type="Pfam" id="PF00082"/>
    </source>
</evidence>
<dbReference type="OrthoDB" id="19448at2759"/>
<dbReference type="GO" id="GO:0005615">
    <property type="term" value="C:extracellular space"/>
    <property type="evidence" value="ECO:0007669"/>
    <property type="project" value="TreeGrafter"/>
</dbReference>
<dbReference type="GO" id="GO:0004252">
    <property type="term" value="F:serine-type endopeptidase activity"/>
    <property type="evidence" value="ECO:0007669"/>
    <property type="project" value="InterPro"/>
</dbReference>
<dbReference type="InterPro" id="IPR036852">
    <property type="entry name" value="Peptidase_S8/S53_dom_sf"/>
</dbReference>
<evidence type="ECO:0000313" key="8">
    <source>
        <dbReference type="EMBL" id="PPQ90511.1"/>
    </source>
</evidence>
<evidence type="ECO:0000256" key="4">
    <source>
        <dbReference type="ARBA" id="ARBA00022825"/>
    </source>
</evidence>
<dbReference type="PROSITE" id="PS51892">
    <property type="entry name" value="SUBTILASE"/>
    <property type="match status" value="1"/>
</dbReference>
<gene>
    <name evidence="8" type="ORF">CVT25_014410</name>
</gene>
<dbReference type="InterPro" id="IPR010259">
    <property type="entry name" value="S8pro/Inhibitor_I9"/>
</dbReference>
<dbReference type="Gene3D" id="3.40.50.200">
    <property type="entry name" value="Peptidase S8/S53 domain"/>
    <property type="match status" value="1"/>
</dbReference>
<dbReference type="Pfam" id="PF05922">
    <property type="entry name" value="Inhibitor_I9"/>
    <property type="match status" value="1"/>
</dbReference>
<comment type="caution">
    <text evidence="8">The sequence shown here is derived from an EMBL/GenBank/DDBJ whole genome shotgun (WGS) entry which is preliminary data.</text>
</comment>
<dbReference type="AlphaFoldDB" id="A0A409XIF3"/>
<dbReference type="Pfam" id="PF00082">
    <property type="entry name" value="Peptidase_S8"/>
    <property type="match status" value="1"/>
</dbReference>
<evidence type="ECO:0000256" key="1">
    <source>
        <dbReference type="ARBA" id="ARBA00011073"/>
    </source>
</evidence>
<dbReference type="EMBL" id="NHYD01001625">
    <property type="protein sequence ID" value="PPQ90511.1"/>
    <property type="molecule type" value="Genomic_DNA"/>
</dbReference>
<comment type="similarity">
    <text evidence="1 5">Belongs to the peptidase S8 family.</text>
</comment>
<protein>
    <recommendedName>
        <fullName evidence="10">Peptidase S8/S53 domain-containing protein</fullName>
    </recommendedName>
</protein>
<accession>A0A409XIF3</accession>
<evidence type="ECO:0000259" key="7">
    <source>
        <dbReference type="Pfam" id="PF05922"/>
    </source>
</evidence>
<dbReference type="STRING" id="93625.A0A409XIF3"/>
<keyword evidence="2" id="KW-0645">Protease</keyword>
<evidence type="ECO:0000313" key="9">
    <source>
        <dbReference type="Proteomes" id="UP000283269"/>
    </source>
</evidence>
<keyword evidence="4" id="KW-0720">Serine protease</keyword>
<dbReference type="PROSITE" id="PS00137">
    <property type="entry name" value="SUBTILASE_HIS"/>
    <property type="match status" value="1"/>
</dbReference>
<dbReference type="GO" id="GO:0006508">
    <property type="term" value="P:proteolysis"/>
    <property type="evidence" value="ECO:0007669"/>
    <property type="project" value="UniProtKB-KW"/>
</dbReference>
<dbReference type="PANTHER" id="PTHR43806">
    <property type="entry name" value="PEPTIDASE S8"/>
    <property type="match status" value="1"/>
</dbReference>
<evidence type="ECO:0000256" key="2">
    <source>
        <dbReference type="ARBA" id="ARBA00022670"/>
    </source>
</evidence>
<dbReference type="InterPro" id="IPR022398">
    <property type="entry name" value="Peptidase_S8_His-AS"/>
</dbReference>
<dbReference type="SUPFAM" id="SSF52743">
    <property type="entry name" value="Subtilisin-like"/>
    <property type="match status" value="1"/>
</dbReference>
<evidence type="ECO:0000256" key="3">
    <source>
        <dbReference type="ARBA" id="ARBA00022801"/>
    </source>
</evidence>
<dbReference type="Proteomes" id="UP000283269">
    <property type="component" value="Unassembled WGS sequence"/>
</dbReference>
<keyword evidence="9" id="KW-1185">Reference proteome</keyword>
<comment type="caution">
    <text evidence="5">Lacks conserved residue(s) required for the propagation of feature annotation.</text>
</comment>
<organism evidence="8 9">
    <name type="scientific">Psilocybe cyanescens</name>
    <dbReference type="NCBI Taxonomy" id="93625"/>
    <lineage>
        <taxon>Eukaryota</taxon>
        <taxon>Fungi</taxon>
        <taxon>Dikarya</taxon>
        <taxon>Basidiomycota</taxon>
        <taxon>Agaricomycotina</taxon>
        <taxon>Agaricomycetes</taxon>
        <taxon>Agaricomycetidae</taxon>
        <taxon>Agaricales</taxon>
        <taxon>Agaricineae</taxon>
        <taxon>Strophariaceae</taxon>
        <taxon>Psilocybe</taxon>
    </lineage>
</organism>
<name>A0A409XIF3_PSICY</name>
<dbReference type="InterPro" id="IPR000209">
    <property type="entry name" value="Peptidase_S8/S53_dom"/>
</dbReference>
<dbReference type="PANTHER" id="PTHR43806:SF11">
    <property type="entry name" value="CEREVISIN-RELATED"/>
    <property type="match status" value="1"/>
</dbReference>